<accession>A0A0R2M9J3</accession>
<evidence type="ECO:0000313" key="2">
    <source>
        <dbReference type="Proteomes" id="UP000051783"/>
    </source>
</evidence>
<proteinExistence type="predicted"/>
<name>A0A0R2M9J3_9LACO</name>
<dbReference type="PATRIC" id="fig|942150.3.peg.793"/>
<dbReference type="STRING" id="942150.IV64_GL000776"/>
<dbReference type="Proteomes" id="UP000051783">
    <property type="component" value="Unassembled WGS sequence"/>
</dbReference>
<gene>
    <name evidence="1" type="ORF">IV64_GL000776</name>
</gene>
<sequence>MLNYITQALDQKLGVTLHLSTGQSLDIRTVKSTSATTIECESSSSSSLYLVRLDAIIFVETNRII</sequence>
<protein>
    <submittedName>
        <fullName evidence="1">Uncharacterized protein</fullName>
    </submittedName>
</protein>
<dbReference type="RefSeq" id="WP_057707264.1">
    <property type="nucleotide sequence ID" value="NZ_JQCL01000080.1"/>
</dbReference>
<keyword evidence="2" id="KW-1185">Reference proteome</keyword>
<organism evidence="1 2">
    <name type="scientific">Lactiplantibacillus xiangfangensis</name>
    <dbReference type="NCBI Taxonomy" id="942150"/>
    <lineage>
        <taxon>Bacteria</taxon>
        <taxon>Bacillati</taxon>
        <taxon>Bacillota</taxon>
        <taxon>Bacilli</taxon>
        <taxon>Lactobacillales</taxon>
        <taxon>Lactobacillaceae</taxon>
        <taxon>Lactiplantibacillus</taxon>
    </lineage>
</organism>
<dbReference type="EMBL" id="JQCL01000080">
    <property type="protein sequence ID" value="KRO08683.1"/>
    <property type="molecule type" value="Genomic_DNA"/>
</dbReference>
<evidence type="ECO:0000313" key="1">
    <source>
        <dbReference type="EMBL" id="KRO08683.1"/>
    </source>
</evidence>
<dbReference type="AlphaFoldDB" id="A0A0R2M9J3"/>
<reference evidence="1 2" key="1">
    <citation type="journal article" date="2015" name="Genome Announc.">
        <title>Expanding the biotechnology potential of lactobacilli through comparative genomics of 213 strains and associated genera.</title>
        <authorList>
            <person name="Sun Z."/>
            <person name="Harris H.M."/>
            <person name="McCann A."/>
            <person name="Guo C."/>
            <person name="Argimon S."/>
            <person name="Zhang W."/>
            <person name="Yang X."/>
            <person name="Jeffery I.B."/>
            <person name="Cooney J.C."/>
            <person name="Kagawa T.F."/>
            <person name="Liu W."/>
            <person name="Song Y."/>
            <person name="Salvetti E."/>
            <person name="Wrobel A."/>
            <person name="Rasinkangas P."/>
            <person name="Parkhill J."/>
            <person name="Rea M.C."/>
            <person name="O'Sullivan O."/>
            <person name="Ritari J."/>
            <person name="Douillard F.P."/>
            <person name="Paul Ross R."/>
            <person name="Yang R."/>
            <person name="Briner A.E."/>
            <person name="Felis G.E."/>
            <person name="de Vos W.M."/>
            <person name="Barrangou R."/>
            <person name="Klaenhammer T.R."/>
            <person name="Caufield P.W."/>
            <person name="Cui Y."/>
            <person name="Zhang H."/>
            <person name="O'Toole P.W."/>
        </authorList>
    </citation>
    <scope>NUCLEOTIDE SEQUENCE [LARGE SCALE GENOMIC DNA]</scope>
    <source>
        <strain evidence="1 2">LMG 26013</strain>
    </source>
</reference>
<comment type="caution">
    <text evidence="1">The sequence shown here is derived from an EMBL/GenBank/DDBJ whole genome shotgun (WGS) entry which is preliminary data.</text>
</comment>